<dbReference type="PANTHER" id="PTHR48069:SF3">
    <property type="entry name" value="DIHYDROFOLATE REDUCTASE"/>
    <property type="match status" value="1"/>
</dbReference>
<accession>A0ABX0V0F9</accession>
<name>A0ABX0V0F9_9HYPH</name>
<dbReference type="InterPro" id="IPR001796">
    <property type="entry name" value="DHFR_dom"/>
</dbReference>
<keyword evidence="12" id="KW-1185">Reference proteome</keyword>
<comment type="caution">
    <text evidence="11">The sequence shown here is derived from an EMBL/GenBank/DDBJ whole genome shotgun (WGS) entry which is preliminary data.</text>
</comment>
<protein>
    <recommendedName>
        <fullName evidence="3 8">Dihydrofolate reductase</fullName>
        <ecNumber evidence="3 8">1.5.1.3</ecNumber>
    </recommendedName>
</protein>
<keyword evidence="6 8" id="KW-0560">Oxidoreductase</keyword>
<dbReference type="GO" id="GO:0004146">
    <property type="term" value="F:dihydrofolate reductase activity"/>
    <property type="evidence" value="ECO:0007669"/>
    <property type="project" value="UniProtKB-EC"/>
</dbReference>
<proteinExistence type="inferred from homology"/>
<evidence type="ECO:0000256" key="7">
    <source>
        <dbReference type="ARBA" id="ARBA00025067"/>
    </source>
</evidence>
<dbReference type="PROSITE" id="PS51330">
    <property type="entry name" value="DHFR_2"/>
    <property type="match status" value="1"/>
</dbReference>
<evidence type="ECO:0000313" key="11">
    <source>
        <dbReference type="EMBL" id="NIJ57740.1"/>
    </source>
</evidence>
<dbReference type="PIRSF" id="PIRSF000194">
    <property type="entry name" value="DHFR"/>
    <property type="match status" value="1"/>
</dbReference>
<keyword evidence="4 8" id="KW-0554">One-carbon metabolism</keyword>
<evidence type="ECO:0000256" key="1">
    <source>
        <dbReference type="ARBA" id="ARBA00004903"/>
    </source>
</evidence>
<keyword evidence="5 8" id="KW-0521">NADP</keyword>
<evidence type="ECO:0000256" key="4">
    <source>
        <dbReference type="ARBA" id="ARBA00022563"/>
    </source>
</evidence>
<dbReference type="Proteomes" id="UP001429580">
    <property type="component" value="Unassembled WGS sequence"/>
</dbReference>
<dbReference type="PROSITE" id="PS00075">
    <property type="entry name" value="DHFR_1"/>
    <property type="match status" value="1"/>
</dbReference>
<reference evidence="11 12" key="1">
    <citation type="submission" date="2020-03" db="EMBL/GenBank/DDBJ databases">
        <title>Genomic Encyclopedia of Type Strains, Phase IV (KMG-IV): sequencing the most valuable type-strain genomes for metagenomic binning, comparative biology and taxonomic classification.</title>
        <authorList>
            <person name="Goeker M."/>
        </authorList>
    </citation>
    <scope>NUCLEOTIDE SEQUENCE [LARGE SCALE GENOMIC DNA]</scope>
    <source>
        <strain evidence="11 12">DSM 103870</strain>
    </source>
</reference>
<dbReference type="PRINTS" id="PR00070">
    <property type="entry name" value="DHFR"/>
</dbReference>
<evidence type="ECO:0000313" key="12">
    <source>
        <dbReference type="Proteomes" id="UP001429580"/>
    </source>
</evidence>
<evidence type="ECO:0000256" key="3">
    <source>
        <dbReference type="ARBA" id="ARBA00012856"/>
    </source>
</evidence>
<dbReference type="EMBL" id="JAASQI010000003">
    <property type="protein sequence ID" value="NIJ57740.1"/>
    <property type="molecule type" value="Genomic_DNA"/>
</dbReference>
<dbReference type="RefSeq" id="WP_166950649.1">
    <property type="nucleotide sequence ID" value="NZ_JAASQI010000003.1"/>
</dbReference>
<comment type="function">
    <text evidence="7 8">Key enzyme in folate metabolism. Catalyzes an essential reaction for de novo glycine and purine synthesis, and for DNA precursor synthesis.</text>
</comment>
<dbReference type="InterPro" id="IPR024072">
    <property type="entry name" value="DHFR-like_dom_sf"/>
</dbReference>
<evidence type="ECO:0000256" key="6">
    <source>
        <dbReference type="ARBA" id="ARBA00023002"/>
    </source>
</evidence>
<dbReference type="PANTHER" id="PTHR48069">
    <property type="entry name" value="DIHYDROFOLATE REDUCTASE"/>
    <property type="match status" value="1"/>
</dbReference>
<sequence length="194" mass="20818">MAERASRHPLVIVAAVASNGVIGVRNTLPWRLGSDLKRFRALTTGKPLVMGRRTFESLPPARPGKDGAPALGRLPGRPLVVLSRSALPVTPEDGEVARACDLDEALALADAMAMRDGADEIVIAGGGDVFAQALPLAERLHLTWVDAAPDGDAFFPAIPADVFREVRREAHAPGERDDHAFAFVDYERRRADAI</sequence>
<evidence type="ECO:0000256" key="8">
    <source>
        <dbReference type="PIRNR" id="PIRNR000194"/>
    </source>
</evidence>
<dbReference type="InterPro" id="IPR012259">
    <property type="entry name" value="DHFR"/>
</dbReference>
<comment type="catalytic activity">
    <reaction evidence="8">
        <text>(6S)-5,6,7,8-tetrahydrofolate + NADP(+) = 7,8-dihydrofolate + NADPH + H(+)</text>
        <dbReference type="Rhea" id="RHEA:15009"/>
        <dbReference type="ChEBI" id="CHEBI:15378"/>
        <dbReference type="ChEBI" id="CHEBI:57451"/>
        <dbReference type="ChEBI" id="CHEBI:57453"/>
        <dbReference type="ChEBI" id="CHEBI:57783"/>
        <dbReference type="ChEBI" id="CHEBI:58349"/>
        <dbReference type="EC" id="1.5.1.3"/>
    </reaction>
</comment>
<feature type="domain" description="DHFR" evidence="10">
    <location>
        <begin position="9"/>
        <end position="188"/>
    </location>
</feature>
<dbReference type="Pfam" id="PF00186">
    <property type="entry name" value="DHFR_1"/>
    <property type="match status" value="1"/>
</dbReference>
<dbReference type="Gene3D" id="3.40.430.10">
    <property type="entry name" value="Dihydrofolate Reductase, subunit A"/>
    <property type="match status" value="1"/>
</dbReference>
<dbReference type="CDD" id="cd00209">
    <property type="entry name" value="DHFR"/>
    <property type="match status" value="1"/>
</dbReference>
<dbReference type="SUPFAM" id="SSF53597">
    <property type="entry name" value="Dihydrofolate reductase-like"/>
    <property type="match status" value="1"/>
</dbReference>
<evidence type="ECO:0000259" key="10">
    <source>
        <dbReference type="PROSITE" id="PS51330"/>
    </source>
</evidence>
<evidence type="ECO:0000256" key="2">
    <source>
        <dbReference type="ARBA" id="ARBA00009539"/>
    </source>
</evidence>
<organism evidence="11 12">
    <name type="scientific">Pseudochelatococcus lubricantis</name>
    <dbReference type="NCBI Taxonomy" id="1538102"/>
    <lineage>
        <taxon>Bacteria</taxon>
        <taxon>Pseudomonadati</taxon>
        <taxon>Pseudomonadota</taxon>
        <taxon>Alphaproteobacteria</taxon>
        <taxon>Hyphomicrobiales</taxon>
        <taxon>Chelatococcaceae</taxon>
        <taxon>Pseudochelatococcus</taxon>
    </lineage>
</organism>
<dbReference type="EC" id="1.5.1.3" evidence="3 8"/>
<comment type="pathway">
    <text evidence="1 8">Cofactor biosynthesis; tetrahydrofolate biosynthesis; 5,6,7,8-tetrahydrofolate from 7,8-dihydrofolate: step 1/1.</text>
</comment>
<evidence type="ECO:0000256" key="9">
    <source>
        <dbReference type="RuleBase" id="RU004474"/>
    </source>
</evidence>
<gene>
    <name evidence="11" type="ORF">FHS82_001576</name>
</gene>
<comment type="similarity">
    <text evidence="2 8 9">Belongs to the dihydrofolate reductase family.</text>
</comment>
<dbReference type="InterPro" id="IPR017925">
    <property type="entry name" value="DHFR_CS"/>
</dbReference>
<evidence type="ECO:0000256" key="5">
    <source>
        <dbReference type="ARBA" id="ARBA00022857"/>
    </source>
</evidence>